<gene>
    <name evidence="1" type="ORF">EOE48_18980</name>
</gene>
<sequence length="361" mass="39300">MSTAAFLIELNQDVAACRPVATCFRDLGADETIFLVTSRFRKRDATGLWFAETRDLAAQLGAALVEVDTVLDVVRALAGRSGALVSASETDLDAHGFNHKVFLAAPAGFTRITLQHGLECLGFNHNEAHDRAFGMRVGMACDIAASWFPLGRLHSVRSDQRDKVMMVGPPFGLSHPPVFGRPWRWRNGADPMHGLVCENLHSVRFGQSARVEFIDALTEFAAALALRDGSAELRAHPGGRYAEKNRIELPPNVSLNRAPLYRQSLDKFGFGISAPSSVLLDMVWAGIPTAVWTDGALDIGIYEGLTVVSDVDDWVRFAEAATRDPAPFLDAQRRYVAGLGIPADIPALYRDLYDVAMGPPA</sequence>
<evidence type="ECO:0000313" key="1">
    <source>
        <dbReference type="EMBL" id="RVU15600.1"/>
    </source>
</evidence>
<name>A0A3S2YNH4_9HYPH</name>
<proteinExistence type="predicted"/>
<organism evidence="1 2">
    <name type="scientific">Methylobacterium oryzihabitans</name>
    <dbReference type="NCBI Taxonomy" id="2499852"/>
    <lineage>
        <taxon>Bacteria</taxon>
        <taxon>Pseudomonadati</taxon>
        <taxon>Pseudomonadota</taxon>
        <taxon>Alphaproteobacteria</taxon>
        <taxon>Hyphomicrobiales</taxon>
        <taxon>Methylobacteriaceae</taxon>
        <taxon>Methylobacterium</taxon>
    </lineage>
</organism>
<keyword evidence="2" id="KW-1185">Reference proteome</keyword>
<dbReference type="EMBL" id="SACP01000020">
    <property type="protein sequence ID" value="RVU15600.1"/>
    <property type="molecule type" value="Genomic_DNA"/>
</dbReference>
<dbReference type="OrthoDB" id="7593532at2"/>
<evidence type="ECO:0008006" key="3">
    <source>
        <dbReference type="Google" id="ProtNLM"/>
    </source>
</evidence>
<dbReference type="RefSeq" id="WP_127732036.1">
    <property type="nucleotide sequence ID" value="NZ_SACP01000020.1"/>
</dbReference>
<evidence type="ECO:0000313" key="2">
    <source>
        <dbReference type="Proteomes" id="UP000286997"/>
    </source>
</evidence>
<dbReference type="Proteomes" id="UP000286997">
    <property type="component" value="Unassembled WGS sequence"/>
</dbReference>
<dbReference type="AlphaFoldDB" id="A0A3S2YNH4"/>
<comment type="caution">
    <text evidence="1">The sequence shown here is derived from an EMBL/GenBank/DDBJ whole genome shotgun (WGS) entry which is preliminary data.</text>
</comment>
<accession>A0A3S2YNH4</accession>
<protein>
    <recommendedName>
        <fullName evidence="3">Glycosyltransferase family 1 protein</fullName>
    </recommendedName>
</protein>
<reference evidence="1 2" key="1">
    <citation type="submission" date="2019-01" db="EMBL/GenBank/DDBJ databases">
        <authorList>
            <person name="Chen W.-M."/>
        </authorList>
    </citation>
    <scope>NUCLEOTIDE SEQUENCE [LARGE SCALE GENOMIC DNA]</scope>
    <source>
        <strain evidence="1 2">TER-1</strain>
    </source>
</reference>